<dbReference type="AlphaFoldDB" id="A0A6X9V914"/>
<organism evidence="1">
    <name type="scientific">Salmonella enteritidis</name>
    <dbReference type="NCBI Taxonomy" id="149539"/>
    <lineage>
        <taxon>Bacteria</taxon>
        <taxon>Pseudomonadati</taxon>
        <taxon>Pseudomonadota</taxon>
        <taxon>Gammaproteobacteria</taxon>
        <taxon>Enterobacterales</taxon>
        <taxon>Enterobacteriaceae</taxon>
        <taxon>Salmonella</taxon>
    </lineage>
</organism>
<sequence length="78" mass="9079">MVQRYDFCEFAEGAEMQGDENGEFIKYEDYAKLESHLNGILNMLVKLDNDLGYGVIPDEYAYDRVGEILERYRNVTSN</sequence>
<evidence type="ECO:0000313" key="1">
    <source>
        <dbReference type="EMBL" id="HAB2885987.1"/>
    </source>
</evidence>
<protein>
    <submittedName>
        <fullName evidence="1">Uncharacterized protein</fullName>
    </submittedName>
</protein>
<gene>
    <name evidence="1" type="ORF">GJF44_23220</name>
</gene>
<reference evidence="1" key="1">
    <citation type="journal article" date="2018" name="Genome Biol.">
        <title>SKESA: strategic k-mer extension for scrupulous assemblies.</title>
        <authorList>
            <person name="Souvorov A."/>
            <person name="Agarwala R."/>
            <person name="Lipman D.J."/>
        </authorList>
    </citation>
    <scope>NUCLEOTIDE SEQUENCE</scope>
    <source>
        <strain evidence="1">ILBSalm5516193</strain>
    </source>
</reference>
<dbReference type="EMBL" id="DAAGFW010000024">
    <property type="protein sequence ID" value="HAB2885987.1"/>
    <property type="molecule type" value="Genomic_DNA"/>
</dbReference>
<name>A0A6X9V914_SALEN</name>
<accession>A0A6X9V914</accession>
<proteinExistence type="predicted"/>
<reference evidence="1" key="2">
    <citation type="submission" date="2019-02" db="EMBL/GenBank/DDBJ databases">
        <authorList>
            <consortium name="NCBI Pathogen Detection Project"/>
        </authorList>
    </citation>
    <scope>NUCLEOTIDE SEQUENCE</scope>
    <source>
        <strain evidence="1">ILBSalm5516193</strain>
    </source>
</reference>
<comment type="caution">
    <text evidence="1">The sequence shown here is derived from an EMBL/GenBank/DDBJ whole genome shotgun (WGS) entry which is preliminary data.</text>
</comment>